<dbReference type="GO" id="GO:0071164">
    <property type="term" value="F:RNA cap trimethylguanosine synthase activity"/>
    <property type="evidence" value="ECO:0007669"/>
    <property type="project" value="TreeGrafter"/>
</dbReference>
<organism evidence="9">
    <name type="scientific">Perkinsus marinus (strain ATCC 50983 / TXsc)</name>
    <dbReference type="NCBI Taxonomy" id="423536"/>
    <lineage>
        <taxon>Eukaryota</taxon>
        <taxon>Sar</taxon>
        <taxon>Alveolata</taxon>
        <taxon>Perkinsozoa</taxon>
        <taxon>Perkinsea</taxon>
        <taxon>Perkinsida</taxon>
        <taxon>Perkinsidae</taxon>
        <taxon>Perkinsus</taxon>
    </lineage>
</organism>
<sequence>MPPRPHREDAVANTNTIFGYIAEGKLYGVKPKFAMFKDTLVRIVPREFDPKSCGRPRRLGKGAVRQERPKGISREDWKRRYVIWSRYDEGIEMDEAAWFEVTPENIARFTAEEIYSRYGDGVEVVDGCAGVGGNAIQLARRDRKGGRVVACDIEKSRLEIARHNAEVYGISSDRIKYVEGDVRGCQPSGSESVLFLSPPWGGRSCYTSQVYDPASCELTDWATGPACRFGRVLLYLPRHTDINALVKMCMRACPIPLLEILVIRYTSPDPHTKALLMVIDRKASPRLPLPPLVFWRGSVGAALLRTLLTRLPLVGTLGGMAASIAGDELDVVDELIKCLARRLGVGKEEFMEALERGGMRELRLCRVAGAVRQAEGKEDVIQKLLSSLT</sequence>
<dbReference type="Gene3D" id="3.40.50.150">
    <property type="entry name" value="Vaccinia Virus protein VP39"/>
    <property type="match status" value="1"/>
</dbReference>
<evidence type="ECO:0000256" key="7">
    <source>
        <dbReference type="ARBA" id="ARBA00049790"/>
    </source>
</evidence>
<comment type="catalytic activity">
    <reaction evidence="4">
        <text>a 5'-end (N(7)-methyl 5'-triphosphoguanosine)-ribonucleoside in snoRNA + S-adenosyl-L-methionine = a 5'-end (N(2),N(7)-dimethyl 5'-triphosphoguanosine)-ribonucleoside in snoRNA + S-adenosyl-L-homocysteine + H(+)</text>
        <dbReference type="Rhea" id="RHEA:78475"/>
        <dbReference type="Rhea" id="RHEA-COMP:19086"/>
        <dbReference type="Rhea" id="RHEA-COMP:19088"/>
        <dbReference type="ChEBI" id="CHEBI:15378"/>
        <dbReference type="ChEBI" id="CHEBI:57856"/>
        <dbReference type="ChEBI" id="CHEBI:59789"/>
        <dbReference type="ChEBI" id="CHEBI:156461"/>
        <dbReference type="ChEBI" id="CHEBI:172880"/>
    </reaction>
    <physiologicalReaction direction="left-to-right" evidence="4">
        <dbReference type="Rhea" id="RHEA:78476"/>
    </physiologicalReaction>
</comment>
<evidence type="ECO:0000256" key="4">
    <source>
        <dbReference type="ARBA" id="ARBA00048740"/>
    </source>
</evidence>
<gene>
    <name evidence="8" type="ORF">Pmar_PMAR006149</name>
</gene>
<dbReference type="GO" id="GO:0005634">
    <property type="term" value="C:nucleus"/>
    <property type="evidence" value="ECO:0007669"/>
    <property type="project" value="TreeGrafter"/>
</dbReference>
<dbReference type="PANTHER" id="PTHR14741:SF32">
    <property type="entry name" value="TRIMETHYLGUANOSINE SYNTHASE"/>
    <property type="match status" value="1"/>
</dbReference>
<name>C5LAC5_PERM5</name>
<dbReference type="InterPro" id="IPR029063">
    <property type="entry name" value="SAM-dependent_MTases_sf"/>
</dbReference>
<proteinExistence type="inferred from homology"/>
<evidence type="ECO:0000256" key="2">
    <source>
        <dbReference type="ARBA" id="ARBA00025783"/>
    </source>
</evidence>
<dbReference type="PANTHER" id="PTHR14741">
    <property type="entry name" value="S-ADENOSYLMETHIONINE-DEPENDENT METHYLTRANSFERASE RELATED"/>
    <property type="match status" value="1"/>
</dbReference>
<reference evidence="8 9" key="1">
    <citation type="submission" date="2008-07" db="EMBL/GenBank/DDBJ databases">
        <authorList>
            <person name="El-Sayed N."/>
            <person name="Caler E."/>
            <person name="Inman J."/>
            <person name="Amedeo P."/>
            <person name="Hass B."/>
            <person name="Wortman J."/>
        </authorList>
    </citation>
    <scope>NUCLEOTIDE SEQUENCE [LARGE SCALE GENOMIC DNA]</scope>
    <source>
        <strain evidence="9">ATCC 50983 / TXsc</strain>
    </source>
</reference>
<evidence type="ECO:0000313" key="8">
    <source>
        <dbReference type="EMBL" id="EER06381.1"/>
    </source>
</evidence>
<comment type="similarity">
    <text evidence="2">Belongs to the methyltransferase superfamily. Trimethylguanosine synthase family.</text>
</comment>
<dbReference type="EMBL" id="GG680729">
    <property type="protein sequence ID" value="EER06381.1"/>
    <property type="molecule type" value="Genomic_DNA"/>
</dbReference>
<dbReference type="InterPro" id="IPR019012">
    <property type="entry name" value="RNA_cap_Gua-N2-MeTrfase"/>
</dbReference>
<dbReference type="InParanoid" id="C5LAC5"/>
<protein>
    <recommendedName>
        <fullName evidence="1">Trimethylguanosine synthase</fullName>
    </recommendedName>
    <alternativeName>
        <fullName evidence="7">Cap-specific guanine-N(2) methyltransferase</fullName>
    </alternativeName>
</protein>
<dbReference type="GeneID" id="9065419"/>
<dbReference type="Pfam" id="PF09445">
    <property type="entry name" value="Methyltransf_15"/>
    <property type="match status" value="1"/>
</dbReference>
<evidence type="ECO:0000256" key="6">
    <source>
        <dbReference type="ARBA" id="ARBA00049075"/>
    </source>
</evidence>
<comment type="catalytic activity">
    <reaction evidence="6">
        <text>a 5'-end (N(7)-methyl 5'-triphosphoguanosine)-ribonucleoside in snRNA + S-adenosyl-L-methionine = a 5'-end (N(2),N(7)-dimethyl 5'-triphosphoguanosine)-ribonucleoside in snRNA + S-adenosyl-L-homocysteine + H(+)</text>
        <dbReference type="Rhea" id="RHEA:78471"/>
        <dbReference type="Rhea" id="RHEA-COMP:19085"/>
        <dbReference type="Rhea" id="RHEA-COMP:19087"/>
        <dbReference type="ChEBI" id="CHEBI:15378"/>
        <dbReference type="ChEBI" id="CHEBI:57856"/>
        <dbReference type="ChEBI" id="CHEBI:59789"/>
        <dbReference type="ChEBI" id="CHEBI:156461"/>
        <dbReference type="ChEBI" id="CHEBI:172880"/>
    </reaction>
    <physiologicalReaction direction="left-to-right" evidence="6">
        <dbReference type="Rhea" id="RHEA:78472"/>
    </physiologicalReaction>
</comment>
<keyword evidence="9" id="KW-1185">Reference proteome</keyword>
<evidence type="ECO:0000256" key="5">
    <source>
        <dbReference type="ARBA" id="ARBA00048763"/>
    </source>
</evidence>
<comment type="catalytic activity">
    <reaction evidence="3">
        <text>a 5'-end (N(2),N(7)-dimethyl 5'-triphosphoguanosine)-ribonucleoside in snoRNA + S-adenosyl-L-methionine = a 5'-end (N(2),N(2),N(7)-trimethyl 5'-triphosphoguanosine)-ribonucleoside in snoRNA + S-adenosyl-L-homocysteine + H(+)</text>
        <dbReference type="Rhea" id="RHEA:78507"/>
        <dbReference type="Rhea" id="RHEA-COMP:19088"/>
        <dbReference type="Rhea" id="RHEA-COMP:19090"/>
        <dbReference type="ChEBI" id="CHEBI:15378"/>
        <dbReference type="ChEBI" id="CHEBI:57856"/>
        <dbReference type="ChEBI" id="CHEBI:59789"/>
        <dbReference type="ChEBI" id="CHEBI:167623"/>
        <dbReference type="ChEBI" id="CHEBI:172880"/>
    </reaction>
    <physiologicalReaction direction="left-to-right" evidence="3">
        <dbReference type="Rhea" id="RHEA:78508"/>
    </physiologicalReaction>
</comment>
<dbReference type="RefSeq" id="XP_002774565.1">
    <property type="nucleotide sequence ID" value="XM_002774519.1"/>
</dbReference>
<dbReference type="OrthoDB" id="444258at2759"/>
<evidence type="ECO:0000256" key="1">
    <source>
        <dbReference type="ARBA" id="ARBA00018517"/>
    </source>
</evidence>
<dbReference type="Proteomes" id="UP000007800">
    <property type="component" value="Unassembled WGS sequence"/>
</dbReference>
<comment type="catalytic activity">
    <reaction evidence="5">
        <text>a 5'-end (N(2),N(7)-dimethyl 5'-triphosphoguanosine)-ribonucleoside in snRNA + S-adenosyl-L-methionine = a 5'-end (N(2),N(2),N(7)-trimethyl 5'-triphosphoguanosine)-ribonucleoside in snRNA + S-adenosyl-L-homocysteine + H(+)</text>
        <dbReference type="Rhea" id="RHEA:78479"/>
        <dbReference type="Rhea" id="RHEA-COMP:19087"/>
        <dbReference type="Rhea" id="RHEA-COMP:19089"/>
        <dbReference type="ChEBI" id="CHEBI:15378"/>
        <dbReference type="ChEBI" id="CHEBI:57856"/>
        <dbReference type="ChEBI" id="CHEBI:59789"/>
        <dbReference type="ChEBI" id="CHEBI:167623"/>
        <dbReference type="ChEBI" id="CHEBI:172880"/>
    </reaction>
    <physiologicalReaction direction="left-to-right" evidence="5">
        <dbReference type="Rhea" id="RHEA:78480"/>
    </physiologicalReaction>
</comment>
<evidence type="ECO:0000313" key="9">
    <source>
        <dbReference type="Proteomes" id="UP000007800"/>
    </source>
</evidence>
<evidence type="ECO:0000256" key="3">
    <source>
        <dbReference type="ARBA" id="ARBA00047418"/>
    </source>
</evidence>
<dbReference type="AlphaFoldDB" id="C5LAC5"/>
<dbReference type="SUPFAM" id="SSF53335">
    <property type="entry name" value="S-adenosyl-L-methionine-dependent methyltransferases"/>
    <property type="match status" value="1"/>
</dbReference>
<accession>C5LAC5</accession>